<accession>A0A370GHI0</accession>
<evidence type="ECO:0000313" key="3">
    <source>
        <dbReference type="EMBL" id="RDI42629.1"/>
    </source>
</evidence>
<reference evidence="3 4" key="1">
    <citation type="submission" date="2018-07" db="EMBL/GenBank/DDBJ databases">
        <title>Genomic Encyclopedia of Type Strains, Phase IV (KMG-IV): sequencing the most valuable type-strain genomes for metagenomic binning, comparative biology and taxonomic classification.</title>
        <authorList>
            <person name="Goeker M."/>
        </authorList>
    </citation>
    <scope>NUCLEOTIDE SEQUENCE [LARGE SCALE GENOMIC DNA]</scope>
    <source>
        <strain evidence="3 4">DSM 44952</strain>
    </source>
</reference>
<sequence>MFIEYRQVRTVRSHERTAVNLHAARGATRSRSLTSGRDPTRSRRRALPGGRHAARMSAGAVLAALALTAGIGWWLAPGEQPDPSAAPQPGTPELEYTAHTVPTGGITSATAMILAMLIIGAAVIGLLFFGPKTQRRPRRSEAAVRSRPKACRNAISGLLFLQLARGGLGDRHQELEVVLGLLQPVDQQIDGLMRIQSGQHPAQLVQDRGLVRVHQ</sequence>
<protein>
    <submittedName>
        <fullName evidence="3">Uncharacterized protein</fullName>
    </submittedName>
</protein>
<keyword evidence="4" id="KW-1185">Reference proteome</keyword>
<comment type="caution">
    <text evidence="3">The sequence shown here is derived from an EMBL/GenBank/DDBJ whole genome shotgun (WGS) entry which is preliminary data.</text>
</comment>
<evidence type="ECO:0000256" key="1">
    <source>
        <dbReference type="SAM" id="MobiDB-lite"/>
    </source>
</evidence>
<keyword evidence="2" id="KW-1133">Transmembrane helix</keyword>
<name>A0A370GHI0_9NOCA</name>
<keyword evidence="2" id="KW-0472">Membrane</keyword>
<feature type="transmembrane region" description="Helical" evidence="2">
    <location>
        <begin position="106"/>
        <end position="129"/>
    </location>
</feature>
<feature type="transmembrane region" description="Helical" evidence="2">
    <location>
        <begin position="53"/>
        <end position="76"/>
    </location>
</feature>
<feature type="region of interest" description="Disordered" evidence="1">
    <location>
        <begin position="78"/>
        <end position="98"/>
    </location>
</feature>
<dbReference type="AlphaFoldDB" id="A0A370GHI0"/>
<keyword evidence="2" id="KW-0812">Transmembrane</keyword>
<proteinExistence type="predicted"/>
<organism evidence="3 4">
    <name type="scientific">Nocardia mexicana</name>
    <dbReference type="NCBI Taxonomy" id="279262"/>
    <lineage>
        <taxon>Bacteria</taxon>
        <taxon>Bacillati</taxon>
        <taxon>Actinomycetota</taxon>
        <taxon>Actinomycetes</taxon>
        <taxon>Mycobacteriales</taxon>
        <taxon>Nocardiaceae</taxon>
        <taxon>Nocardia</taxon>
    </lineage>
</organism>
<gene>
    <name evidence="3" type="ORF">DFR68_12524</name>
</gene>
<dbReference type="Proteomes" id="UP000255355">
    <property type="component" value="Unassembled WGS sequence"/>
</dbReference>
<evidence type="ECO:0000256" key="2">
    <source>
        <dbReference type="SAM" id="Phobius"/>
    </source>
</evidence>
<feature type="region of interest" description="Disordered" evidence="1">
    <location>
        <begin position="22"/>
        <end position="51"/>
    </location>
</feature>
<dbReference type="EMBL" id="QQAZ01000025">
    <property type="protein sequence ID" value="RDI42629.1"/>
    <property type="molecule type" value="Genomic_DNA"/>
</dbReference>
<evidence type="ECO:0000313" key="4">
    <source>
        <dbReference type="Proteomes" id="UP000255355"/>
    </source>
</evidence>